<evidence type="ECO:0000256" key="1">
    <source>
        <dbReference type="SAM" id="MobiDB-lite"/>
    </source>
</evidence>
<name>A0A0E9PCC4_ANGAN</name>
<organism evidence="2">
    <name type="scientific">Anguilla anguilla</name>
    <name type="common">European freshwater eel</name>
    <name type="synonym">Muraena anguilla</name>
    <dbReference type="NCBI Taxonomy" id="7936"/>
    <lineage>
        <taxon>Eukaryota</taxon>
        <taxon>Metazoa</taxon>
        <taxon>Chordata</taxon>
        <taxon>Craniata</taxon>
        <taxon>Vertebrata</taxon>
        <taxon>Euteleostomi</taxon>
        <taxon>Actinopterygii</taxon>
        <taxon>Neopterygii</taxon>
        <taxon>Teleostei</taxon>
        <taxon>Anguilliformes</taxon>
        <taxon>Anguillidae</taxon>
        <taxon>Anguilla</taxon>
    </lineage>
</organism>
<evidence type="ECO:0000313" key="2">
    <source>
        <dbReference type="EMBL" id="JAH02296.1"/>
    </source>
</evidence>
<sequence length="27" mass="3046">MRTIEERSRTAIPTFHTPYSGLASARP</sequence>
<reference evidence="2" key="1">
    <citation type="submission" date="2014-11" db="EMBL/GenBank/DDBJ databases">
        <authorList>
            <person name="Amaro Gonzalez C."/>
        </authorList>
    </citation>
    <scope>NUCLEOTIDE SEQUENCE</scope>
</reference>
<protein>
    <submittedName>
        <fullName evidence="2">Uncharacterized protein</fullName>
    </submittedName>
</protein>
<dbReference type="AlphaFoldDB" id="A0A0E9PCC4"/>
<dbReference type="EMBL" id="GBXM01106281">
    <property type="protein sequence ID" value="JAH02296.1"/>
    <property type="molecule type" value="Transcribed_RNA"/>
</dbReference>
<reference evidence="2" key="2">
    <citation type="journal article" date="2015" name="Fish Shellfish Immunol.">
        <title>Early steps in the European eel (Anguilla anguilla)-Vibrio vulnificus interaction in the gills: Role of the RtxA13 toxin.</title>
        <authorList>
            <person name="Callol A."/>
            <person name="Pajuelo D."/>
            <person name="Ebbesson L."/>
            <person name="Teles M."/>
            <person name="MacKenzie S."/>
            <person name="Amaro C."/>
        </authorList>
    </citation>
    <scope>NUCLEOTIDE SEQUENCE</scope>
</reference>
<proteinExistence type="predicted"/>
<accession>A0A0E9PCC4</accession>
<feature type="region of interest" description="Disordered" evidence="1">
    <location>
        <begin position="1"/>
        <end position="27"/>
    </location>
</feature>